<dbReference type="GO" id="GO:0003677">
    <property type="term" value="F:DNA binding"/>
    <property type="evidence" value="ECO:0007669"/>
    <property type="project" value="UniProtKB-UniRule"/>
</dbReference>
<evidence type="ECO:0000256" key="2">
    <source>
        <dbReference type="ARBA" id="ARBA00023125"/>
    </source>
</evidence>
<feature type="domain" description="Core-binding (CB)" evidence="7">
    <location>
        <begin position="1"/>
        <end position="100"/>
    </location>
</feature>
<dbReference type="GO" id="GO:0015074">
    <property type="term" value="P:DNA integration"/>
    <property type="evidence" value="ECO:0007669"/>
    <property type="project" value="InterPro"/>
</dbReference>
<dbReference type="STRING" id="485913.Krac_12250"/>
<feature type="region of interest" description="Disordered" evidence="5">
    <location>
        <begin position="299"/>
        <end position="332"/>
    </location>
</feature>
<comment type="similarity">
    <text evidence="1">Belongs to the 'phage' integrase family.</text>
</comment>
<dbReference type="PANTHER" id="PTHR30349:SF41">
    <property type="entry name" value="INTEGRASE_RECOMBINASE PROTEIN MJ0367-RELATED"/>
    <property type="match status" value="1"/>
</dbReference>
<dbReference type="Gene3D" id="1.10.150.130">
    <property type="match status" value="1"/>
</dbReference>
<proteinExistence type="inferred from homology"/>
<evidence type="ECO:0000256" key="5">
    <source>
        <dbReference type="SAM" id="MobiDB-lite"/>
    </source>
</evidence>
<accession>D6TFZ0</accession>
<dbReference type="eggNOG" id="COG4974">
    <property type="taxonomic scope" value="Bacteria"/>
</dbReference>
<keyword evidence="3" id="KW-0233">DNA recombination</keyword>
<name>D6TFZ0_KTERA</name>
<organism evidence="8 9">
    <name type="scientific">Ktedonobacter racemifer DSM 44963</name>
    <dbReference type="NCBI Taxonomy" id="485913"/>
    <lineage>
        <taxon>Bacteria</taxon>
        <taxon>Bacillati</taxon>
        <taxon>Chloroflexota</taxon>
        <taxon>Ktedonobacteria</taxon>
        <taxon>Ktedonobacterales</taxon>
        <taxon>Ktedonobacteraceae</taxon>
        <taxon>Ktedonobacter</taxon>
    </lineage>
</organism>
<dbReference type="CDD" id="cd00397">
    <property type="entry name" value="DNA_BRE_C"/>
    <property type="match status" value="1"/>
</dbReference>
<feature type="compositionally biased region" description="Basic and acidic residues" evidence="5">
    <location>
        <begin position="299"/>
        <end position="308"/>
    </location>
</feature>
<dbReference type="InterPro" id="IPR013762">
    <property type="entry name" value="Integrase-like_cat_sf"/>
</dbReference>
<dbReference type="GO" id="GO:0006310">
    <property type="term" value="P:DNA recombination"/>
    <property type="evidence" value="ECO:0007669"/>
    <property type="project" value="UniProtKB-KW"/>
</dbReference>
<dbReference type="InterPro" id="IPR050090">
    <property type="entry name" value="Tyrosine_recombinase_XerCD"/>
</dbReference>
<dbReference type="PANTHER" id="PTHR30349">
    <property type="entry name" value="PHAGE INTEGRASE-RELATED"/>
    <property type="match status" value="1"/>
</dbReference>
<evidence type="ECO:0000313" key="9">
    <source>
        <dbReference type="Proteomes" id="UP000004508"/>
    </source>
</evidence>
<dbReference type="InterPro" id="IPR044068">
    <property type="entry name" value="CB"/>
</dbReference>
<dbReference type="OrthoDB" id="9785687at2"/>
<evidence type="ECO:0000256" key="4">
    <source>
        <dbReference type="PROSITE-ProRule" id="PRU01248"/>
    </source>
</evidence>
<protein>
    <submittedName>
        <fullName evidence="8">Integrase family protein</fullName>
    </submittedName>
</protein>
<dbReference type="InterPro" id="IPR010998">
    <property type="entry name" value="Integrase_recombinase_N"/>
</dbReference>
<feature type="compositionally biased region" description="Basic residues" evidence="5">
    <location>
        <begin position="319"/>
        <end position="332"/>
    </location>
</feature>
<dbReference type="EMBL" id="ADVG01000001">
    <property type="protein sequence ID" value="EFH90623.1"/>
    <property type="molecule type" value="Genomic_DNA"/>
</dbReference>
<dbReference type="InterPro" id="IPR002104">
    <property type="entry name" value="Integrase_catalytic"/>
</dbReference>
<keyword evidence="2 4" id="KW-0238">DNA-binding</keyword>
<dbReference type="InParanoid" id="D6TFZ0"/>
<dbReference type="Gene3D" id="1.10.443.10">
    <property type="entry name" value="Intergrase catalytic core"/>
    <property type="match status" value="1"/>
</dbReference>
<evidence type="ECO:0000256" key="3">
    <source>
        <dbReference type="ARBA" id="ARBA00023172"/>
    </source>
</evidence>
<evidence type="ECO:0000259" key="6">
    <source>
        <dbReference type="PROSITE" id="PS51898"/>
    </source>
</evidence>
<sequence length="332" mass="38401">MKLQEVIKHYIVDVENRLGHHTSIAYQQALGYLVSLLSSVCGVNELEKITVLHLRECLRYMIETPSEVIRQRTFGKKSNLADSTMKTYVTNWKVFFNWCYQEELIDSDPSARLKTPRPEKRVLKTFTSEHIYKMLDTLDLSTDMGFRDYVILLLLLDTGIRLSEIGTLLLEDVHDTYIKVRGKGRKEREVGIHPDLGKLLWKYVHKYRHPGNPDEPKIFIDCTKQGKGKAISGPGVKGILYRLRLALGFKDVRLSPHTFRHTFAKMYMAHGGDIFKLSREMGHSSVRITQRYLEDFDSTEARKEHDSHSPLSALDISRYRKGRKKKSGQNFA</sequence>
<evidence type="ECO:0000256" key="1">
    <source>
        <dbReference type="ARBA" id="ARBA00008857"/>
    </source>
</evidence>
<gene>
    <name evidence="8" type="ORF">Krac_12250</name>
</gene>
<dbReference type="InterPro" id="IPR011010">
    <property type="entry name" value="DNA_brk_join_enz"/>
</dbReference>
<comment type="caution">
    <text evidence="8">The sequence shown here is derived from an EMBL/GenBank/DDBJ whole genome shotgun (WGS) entry which is preliminary data.</text>
</comment>
<dbReference type="PROSITE" id="PS51900">
    <property type="entry name" value="CB"/>
    <property type="match status" value="1"/>
</dbReference>
<evidence type="ECO:0000313" key="8">
    <source>
        <dbReference type="EMBL" id="EFH90623.1"/>
    </source>
</evidence>
<evidence type="ECO:0000259" key="7">
    <source>
        <dbReference type="PROSITE" id="PS51900"/>
    </source>
</evidence>
<keyword evidence="9" id="KW-1185">Reference proteome</keyword>
<dbReference type="RefSeq" id="WP_007908155.1">
    <property type="nucleotide sequence ID" value="NZ_ADVG01000001.1"/>
</dbReference>
<dbReference type="Proteomes" id="UP000004508">
    <property type="component" value="Unassembled WGS sequence"/>
</dbReference>
<dbReference type="Pfam" id="PF00589">
    <property type="entry name" value="Phage_integrase"/>
    <property type="match status" value="1"/>
</dbReference>
<dbReference type="PROSITE" id="PS51898">
    <property type="entry name" value="TYR_RECOMBINASE"/>
    <property type="match status" value="1"/>
</dbReference>
<dbReference type="AlphaFoldDB" id="D6TFZ0"/>
<feature type="domain" description="Tyr recombinase" evidence="6">
    <location>
        <begin position="121"/>
        <end position="306"/>
    </location>
</feature>
<reference evidence="8 9" key="1">
    <citation type="journal article" date="2011" name="Stand. Genomic Sci.">
        <title>Non-contiguous finished genome sequence and contextual data of the filamentous soil bacterium Ktedonobacter racemifer type strain (SOSP1-21).</title>
        <authorList>
            <person name="Chang Y.J."/>
            <person name="Land M."/>
            <person name="Hauser L."/>
            <person name="Chertkov O."/>
            <person name="Del Rio T.G."/>
            <person name="Nolan M."/>
            <person name="Copeland A."/>
            <person name="Tice H."/>
            <person name="Cheng J.F."/>
            <person name="Lucas S."/>
            <person name="Han C."/>
            <person name="Goodwin L."/>
            <person name="Pitluck S."/>
            <person name="Ivanova N."/>
            <person name="Ovchinikova G."/>
            <person name="Pati A."/>
            <person name="Chen A."/>
            <person name="Palaniappan K."/>
            <person name="Mavromatis K."/>
            <person name="Liolios K."/>
            <person name="Brettin T."/>
            <person name="Fiebig A."/>
            <person name="Rohde M."/>
            <person name="Abt B."/>
            <person name="Goker M."/>
            <person name="Detter J.C."/>
            <person name="Woyke T."/>
            <person name="Bristow J."/>
            <person name="Eisen J.A."/>
            <person name="Markowitz V."/>
            <person name="Hugenholtz P."/>
            <person name="Kyrpides N.C."/>
            <person name="Klenk H.P."/>
            <person name="Lapidus A."/>
        </authorList>
    </citation>
    <scope>NUCLEOTIDE SEQUENCE [LARGE SCALE GENOMIC DNA]</scope>
    <source>
        <strain evidence="9">DSM 44963</strain>
    </source>
</reference>
<dbReference type="SUPFAM" id="SSF56349">
    <property type="entry name" value="DNA breaking-rejoining enzymes"/>
    <property type="match status" value="1"/>
</dbReference>